<reference evidence="3 4" key="1">
    <citation type="journal article" date="2019" name="Front. Microbiol.">
        <title>Thermoanaerosceptrum fracticalcis gen. nov. sp. nov., a Novel Fumarate-Fermenting Microorganism From a Deep Fractured Carbonate Aquifer of the US Great Basin.</title>
        <authorList>
            <person name="Hamilton-Brehm S.D."/>
            <person name="Stewart L.E."/>
            <person name="Zavarin M."/>
            <person name="Caldwell M."/>
            <person name="Lawson P.A."/>
            <person name="Onstott T.C."/>
            <person name="Grzymski J."/>
            <person name="Neveux I."/>
            <person name="Lollar B.S."/>
            <person name="Russell C.E."/>
            <person name="Moser D.P."/>
        </authorList>
    </citation>
    <scope>NUCLEOTIDE SEQUENCE [LARGE SCALE GENOMIC DNA]</scope>
    <source>
        <strain evidence="3 4">DRI-13</strain>
    </source>
</reference>
<evidence type="ECO:0000313" key="4">
    <source>
        <dbReference type="Proteomes" id="UP000515847"/>
    </source>
</evidence>
<organism evidence="3 4">
    <name type="scientific">Thermanaerosceptrum fracticalcis</name>
    <dbReference type="NCBI Taxonomy" id="1712410"/>
    <lineage>
        <taxon>Bacteria</taxon>
        <taxon>Bacillati</taxon>
        <taxon>Bacillota</taxon>
        <taxon>Clostridia</taxon>
        <taxon>Eubacteriales</taxon>
        <taxon>Peptococcaceae</taxon>
        <taxon>Thermanaerosceptrum</taxon>
    </lineage>
</organism>
<dbReference type="SMART" id="SM00257">
    <property type="entry name" value="LysM"/>
    <property type="match status" value="1"/>
</dbReference>
<evidence type="ECO:0000256" key="1">
    <source>
        <dbReference type="SAM" id="Phobius"/>
    </source>
</evidence>
<dbReference type="CDD" id="cd00118">
    <property type="entry name" value="LysM"/>
    <property type="match status" value="1"/>
</dbReference>
<evidence type="ECO:0000313" key="3">
    <source>
        <dbReference type="EMBL" id="QNB45619.1"/>
    </source>
</evidence>
<dbReference type="Proteomes" id="UP000515847">
    <property type="component" value="Chromosome"/>
</dbReference>
<dbReference type="KEGG" id="tfr:BR63_04375"/>
<feature type="transmembrane region" description="Helical" evidence="1">
    <location>
        <begin position="16"/>
        <end position="34"/>
    </location>
</feature>
<keyword evidence="1" id="KW-1133">Transmembrane helix</keyword>
<keyword evidence="4" id="KW-1185">Reference proteome</keyword>
<dbReference type="InterPro" id="IPR036779">
    <property type="entry name" value="LysM_dom_sf"/>
</dbReference>
<accession>A0A7G6E0L5</accession>
<dbReference type="Gene3D" id="3.10.350.10">
    <property type="entry name" value="LysM domain"/>
    <property type="match status" value="1"/>
</dbReference>
<dbReference type="EMBL" id="CP045798">
    <property type="protein sequence ID" value="QNB45619.1"/>
    <property type="molecule type" value="Genomic_DNA"/>
</dbReference>
<protein>
    <submittedName>
        <fullName evidence="3">LysM peptidoglycan-binding domain-containing protein</fullName>
    </submittedName>
</protein>
<dbReference type="AlphaFoldDB" id="A0A7G6E0L5"/>
<dbReference type="Pfam" id="PF01476">
    <property type="entry name" value="LysM"/>
    <property type="match status" value="1"/>
</dbReference>
<gene>
    <name evidence="3" type="ORF">BR63_04375</name>
</gene>
<proteinExistence type="predicted"/>
<dbReference type="InterPro" id="IPR018392">
    <property type="entry name" value="LysM"/>
</dbReference>
<keyword evidence="1" id="KW-0812">Transmembrane</keyword>
<dbReference type="PROSITE" id="PS51782">
    <property type="entry name" value="LYSM"/>
    <property type="match status" value="1"/>
</dbReference>
<keyword evidence="1" id="KW-0472">Membrane</keyword>
<evidence type="ECO:0000259" key="2">
    <source>
        <dbReference type="PROSITE" id="PS51782"/>
    </source>
</evidence>
<dbReference type="SUPFAM" id="SSF54106">
    <property type="entry name" value="LysM domain"/>
    <property type="match status" value="1"/>
</dbReference>
<feature type="domain" description="LysM" evidence="2">
    <location>
        <begin position="48"/>
        <end position="98"/>
    </location>
</feature>
<sequence length="106" mass="12342">MFGVIRVKERKRNNNLLIFCIITLIGLLLSGFIFKPKAIEAQEPLEVLTVVVKNGDSLWKIADRYDNNKMDLRKYIDIIQKYNNLDNTVLQPGQRIKVPIFHTAER</sequence>
<name>A0A7G6E0L5_THEFR</name>